<proteinExistence type="predicted"/>
<reference evidence="2" key="1">
    <citation type="submission" date="2016-08" db="EMBL/GenBank/DDBJ databases">
        <authorList>
            <consortium name="Pathogen Informatics"/>
        </authorList>
    </citation>
    <scope>NUCLEOTIDE SEQUENCE</scope>
    <source>
        <strain evidence="2">DS</strain>
    </source>
</reference>
<dbReference type="Proteomes" id="UP000507536">
    <property type="component" value="Unassembled WGS sequence"/>
</dbReference>
<keyword evidence="1" id="KW-1133">Transmembrane helix</keyword>
<feature type="transmembrane region" description="Helical" evidence="1">
    <location>
        <begin position="249"/>
        <end position="270"/>
    </location>
</feature>
<dbReference type="Pfam" id="PF06022">
    <property type="entry name" value="Cir_Bir_Yir"/>
    <property type="match status" value="1"/>
</dbReference>
<dbReference type="AlphaFoldDB" id="A0A1C6WZB3"/>
<name>A0A1C6WZB3_PLACE</name>
<evidence type="ECO:0000256" key="1">
    <source>
        <dbReference type="SAM" id="Phobius"/>
    </source>
</evidence>
<sequence length="288" mass="33059">MSKKVCEAINKIDTFASVTVKDTIVLINNNDILKEFCTTNKGEEDEGCASITQMVYSAIITLLKHFKNVVDDDEDGLENDKLAQYAILWLNYKLDLMSYKNISNLNVFHNKYIKDIEKTTDAEAYNIYKNFINNKQDMMNLDIKYMSKFYALLKSLCEMYNEIDADKSKCTKCLQKPNEFDIKFETLNNDSSITGNEAYSQLLHTLSNDYDNLKKKCKCSLSLPTREQIQHTARGSEATSSNLSIASKLIPVLLAFAIPFFLGIAYKYSLFGFGKRSQKQYLKKRLKK</sequence>
<gene>
    <name evidence="2" type="ORF">PCHDS_000564000</name>
</gene>
<accession>A0A1C6WZB3</accession>
<keyword evidence="1" id="KW-0472">Membrane</keyword>
<protein>
    <submittedName>
        <fullName evidence="2">CIR protein</fullName>
    </submittedName>
</protein>
<keyword evidence="1" id="KW-0812">Transmembrane</keyword>
<organism evidence="2">
    <name type="scientific">Plasmodium chabaudi adami</name>
    <dbReference type="NCBI Taxonomy" id="5826"/>
    <lineage>
        <taxon>Eukaryota</taxon>
        <taxon>Sar</taxon>
        <taxon>Alveolata</taxon>
        <taxon>Apicomplexa</taxon>
        <taxon>Aconoidasida</taxon>
        <taxon>Haemosporida</taxon>
        <taxon>Plasmodiidae</taxon>
        <taxon>Plasmodium</taxon>
        <taxon>Plasmodium (Vinckeia)</taxon>
    </lineage>
</organism>
<dbReference type="NCBIfam" id="TIGR01590">
    <property type="entry name" value="yir-bir-cir_Pla"/>
    <property type="match status" value="1"/>
</dbReference>
<dbReference type="EMBL" id="FMIN01000548">
    <property type="protein sequence ID" value="SCL95429.1"/>
    <property type="molecule type" value="Genomic_DNA"/>
</dbReference>
<dbReference type="InterPro" id="IPR006477">
    <property type="entry name" value="Yir_bir_cir"/>
</dbReference>
<evidence type="ECO:0000313" key="2">
    <source>
        <dbReference type="EMBL" id="SCL95429.1"/>
    </source>
</evidence>